<proteinExistence type="predicted"/>
<dbReference type="PANTHER" id="PTHR36173">
    <property type="entry name" value="RIBONUCLEASE VAPC16-RELATED"/>
    <property type="match status" value="1"/>
</dbReference>
<name>A0A450U1Z4_9GAMM</name>
<gene>
    <name evidence="2" type="ORF">BECKFW1821C_GA0114237_110817</name>
</gene>
<protein>
    <submittedName>
        <fullName evidence="2">PIN domain nuclease, a component of toxin-antitoxin system (PIN domain)</fullName>
    </submittedName>
</protein>
<dbReference type="InterPro" id="IPR041705">
    <property type="entry name" value="PIN_Sll0205"/>
</dbReference>
<evidence type="ECO:0000313" key="2">
    <source>
        <dbReference type="EMBL" id="VFJ76735.1"/>
    </source>
</evidence>
<dbReference type="SUPFAM" id="SSF88723">
    <property type="entry name" value="PIN domain-like"/>
    <property type="match status" value="1"/>
</dbReference>
<sequence>MRLLLDTSVFLRFIAGSNRLGDNARALMENFDNELILSVASLWEMAIKTGIEKLELLKEFDSLIPEKLEESEIEVLPIRLAHLSRMMKLPFHHRDPFDRLIIAQSIAEDLPLITHDGIFREYPVDVVSVHTDG</sequence>
<dbReference type="SMART" id="SM00670">
    <property type="entry name" value="PINc"/>
    <property type="match status" value="1"/>
</dbReference>
<feature type="domain" description="PIN" evidence="1">
    <location>
        <begin position="1"/>
        <end position="121"/>
    </location>
</feature>
<dbReference type="PANTHER" id="PTHR36173:SF2">
    <property type="entry name" value="RIBONUCLEASE VAPC16"/>
    <property type="match status" value="1"/>
</dbReference>
<dbReference type="InterPro" id="IPR052919">
    <property type="entry name" value="TA_system_RNase"/>
</dbReference>
<reference evidence="2" key="1">
    <citation type="submission" date="2019-02" db="EMBL/GenBank/DDBJ databases">
        <authorList>
            <person name="Gruber-Vodicka R. H."/>
            <person name="Seah K. B. B."/>
        </authorList>
    </citation>
    <scope>NUCLEOTIDE SEQUENCE</scope>
    <source>
        <strain evidence="2">BECK_BZ131</strain>
    </source>
</reference>
<dbReference type="AlphaFoldDB" id="A0A450U1Z4"/>
<organism evidence="2">
    <name type="scientific">Candidatus Kentrum sp. FW</name>
    <dbReference type="NCBI Taxonomy" id="2126338"/>
    <lineage>
        <taxon>Bacteria</taxon>
        <taxon>Pseudomonadati</taxon>
        <taxon>Pseudomonadota</taxon>
        <taxon>Gammaproteobacteria</taxon>
        <taxon>Candidatus Kentrum</taxon>
    </lineage>
</organism>
<evidence type="ECO:0000259" key="1">
    <source>
        <dbReference type="SMART" id="SM00670"/>
    </source>
</evidence>
<dbReference type="EMBL" id="CAADFE010000108">
    <property type="protein sequence ID" value="VFJ76735.1"/>
    <property type="molecule type" value="Genomic_DNA"/>
</dbReference>
<dbReference type="Gene3D" id="3.40.50.1010">
    <property type="entry name" value="5'-nuclease"/>
    <property type="match status" value="1"/>
</dbReference>
<dbReference type="CDD" id="cd09872">
    <property type="entry name" value="PIN_Sll0205-like"/>
    <property type="match status" value="1"/>
</dbReference>
<accession>A0A450U1Z4</accession>
<dbReference type="InterPro" id="IPR002716">
    <property type="entry name" value="PIN_dom"/>
</dbReference>
<dbReference type="Pfam" id="PF01850">
    <property type="entry name" value="PIN"/>
    <property type="match status" value="1"/>
</dbReference>
<dbReference type="InterPro" id="IPR029060">
    <property type="entry name" value="PIN-like_dom_sf"/>
</dbReference>